<name>A0A7R9W0Q0_9STRA</name>
<dbReference type="EMBL" id="HBED01020132">
    <property type="protein sequence ID" value="CAD8311004.1"/>
    <property type="molecule type" value="Transcribed_RNA"/>
</dbReference>
<evidence type="ECO:0000313" key="1">
    <source>
        <dbReference type="EMBL" id="CAD8311004.1"/>
    </source>
</evidence>
<reference evidence="1" key="1">
    <citation type="submission" date="2021-01" db="EMBL/GenBank/DDBJ databases">
        <authorList>
            <person name="Corre E."/>
            <person name="Pelletier E."/>
            <person name="Niang G."/>
            <person name="Scheremetjew M."/>
            <person name="Finn R."/>
            <person name="Kale V."/>
            <person name="Holt S."/>
            <person name="Cochrane G."/>
            <person name="Meng A."/>
            <person name="Brown T."/>
            <person name="Cohen L."/>
        </authorList>
    </citation>
    <scope>NUCLEOTIDE SEQUENCE</scope>
    <source>
        <strain evidence="1">CCMP147</strain>
    </source>
</reference>
<gene>
    <name evidence="1" type="ORF">TDUB1175_LOCUS10093</name>
</gene>
<sequence length="129" mass="14539">MVESVHRKMDTLYAVDASSSASKCADQRPFGCVSMRWAFRQQSIADSAGGSETAVSSRGARRRSTRCALHVFGGIQNFARQGAEKNGAGCRHAAVVFGRVDGHWQRYWLGETFNRWLRRGRRRPDHRLI</sequence>
<organism evidence="1">
    <name type="scientific">Pseudictyota dubia</name>
    <dbReference type="NCBI Taxonomy" id="2749911"/>
    <lineage>
        <taxon>Eukaryota</taxon>
        <taxon>Sar</taxon>
        <taxon>Stramenopiles</taxon>
        <taxon>Ochrophyta</taxon>
        <taxon>Bacillariophyta</taxon>
        <taxon>Mediophyceae</taxon>
        <taxon>Biddulphiophycidae</taxon>
        <taxon>Eupodiscales</taxon>
        <taxon>Odontellaceae</taxon>
        <taxon>Pseudictyota</taxon>
    </lineage>
</organism>
<protein>
    <submittedName>
        <fullName evidence="1">Uncharacterized protein</fullName>
    </submittedName>
</protein>
<dbReference type="AlphaFoldDB" id="A0A7R9W0Q0"/>
<accession>A0A7R9W0Q0</accession>
<proteinExistence type="predicted"/>